<dbReference type="InterPro" id="IPR042114">
    <property type="entry name" value="GatB_C_1"/>
</dbReference>
<dbReference type="PANTHER" id="PTHR11659:SF2">
    <property type="entry name" value="GLUTAMYL-TRNA(GLN) AMIDOTRANSFERASE SUBUNIT E"/>
    <property type="match status" value="1"/>
</dbReference>
<protein>
    <recommendedName>
        <fullName evidence="6">Glutamyl-tRNA(Gln) amidotransferase subunit E</fullName>
        <shortName evidence="6">Glu-ADT subunit E</shortName>
        <ecNumber evidence="6">6.3.5.-</ecNumber>
    </recommendedName>
</protein>
<comment type="subunit">
    <text evidence="6">Heterodimer of GatD and GatE.</text>
</comment>
<dbReference type="PANTHER" id="PTHR11659">
    <property type="entry name" value="GLUTAMYL-TRNA GLN AMIDOTRANSFERASE SUBUNIT B MITOCHONDRIAL AND PROKARYOTIC PET112-RELATED"/>
    <property type="match status" value="1"/>
</dbReference>
<organism evidence="8 9">
    <name type="scientific">Cenarchaeum symbiosum (strain A)</name>
    <dbReference type="NCBI Taxonomy" id="414004"/>
    <lineage>
        <taxon>Archaea</taxon>
        <taxon>Nitrososphaerota</taxon>
        <taxon>Candidatus Cenarchaeales</taxon>
        <taxon>Candidatus Cenarchaeaceae</taxon>
        <taxon>Candidatus Cenarchaeum</taxon>
    </lineage>
</organism>
<accession>A0RZ06</accession>
<dbReference type="HAMAP" id="MF_00588">
    <property type="entry name" value="GatE"/>
    <property type="match status" value="1"/>
</dbReference>
<dbReference type="GO" id="GO:0005524">
    <property type="term" value="F:ATP binding"/>
    <property type="evidence" value="ECO:0007669"/>
    <property type="project" value="UniProtKB-KW"/>
</dbReference>
<evidence type="ECO:0000256" key="1">
    <source>
        <dbReference type="ARBA" id="ARBA00022598"/>
    </source>
</evidence>
<dbReference type="Gene3D" id="1.10.10.410">
    <property type="match status" value="1"/>
</dbReference>
<dbReference type="InterPro" id="IPR017959">
    <property type="entry name" value="Asn/Gln-tRNA_amidoTrfase_suB/E"/>
</dbReference>
<dbReference type="SMART" id="SM00845">
    <property type="entry name" value="GatB_Yqey"/>
    <property type="match status" value="1"/>
</dbReference>
<keyword evidence="3 6" id="KW-0067">ATP-binding</keyword>
<dbReference type="EnsemblBacteria" id="ABK78573">
    <property type="protein sequence ID" value="ABK78573"/>
    <property type="gene ID" value="CENSYa_1967"/>
</dbReference>
<dbReference type="Proteomes" id="UP000000758">
    <property type="component" value="Chromosome"/>
</dbReference>
<evidence type="ECO:0000256" key="3">
    <source>
        <dbReference type="ARBA" id="ARBA00022840"/>
    </source>
</evidence>
<keyword evidence="4 6" id="KW-0648">Protein biosynthesis</keyword>
<dbReference type="InterPro" id="IPR023168">
    <property type="entry name" value="GatB_Yqey_C_2"/>
</dbReference>
<dbReference type="InterPro" id="IPR018027">
    <property type="entry name" value="Asn/Gln_amidotransferase"/>
</dbReference>
<dbReference type="SUPFAM" id="SSF89095">
    <property type="entry name" value="GatB/YqeY motif"/>
    <property type="match status" value="1"/>
</dbReference>
<dbReference type="InterPro" id="IPR014746">
    <property type="entry name" value="Gln_synth/guanido_kin_cat_dom"/>
</dbReference>
<dbReference type="PROSITE" id="PS01234">
    <property type="entry name" value="GATB"/>
    <property type="match status" value="1"/>
</dbReference>
<dbReference type="EMBL" id="DP000238">
    <property type="protein sequence ID" value="ABK78573.1"/>
    <property type="molecule type" value="Genomic_DNA"/>
</dbReference>
<dbReference type="GO" id="GO:0005737">
    <property type="term" value="C:cytoplasm"/>
    <property type="evidence" value="ECO:0007669"/>
    <property type="project" value="InterPro"/>
</dbReference>
<evidence type="ECO:0000313" key="8">
    <source>
        <dbReference type="EMBL" id="ABK78573.1"/>
    </source>
</evidence>
<dbReference type="SUPFAM" id="SSF55931">
    <property type="entry name" value="Glutamine synthetase/guanido kinase"/>
    <property type="match status" value="1"/>
</dbReference>
<sequence>MDDTYYERIGLKVGLEVHQQLATGRKLFCGCGQEEAAKFPRRITRRLRAARSETGSYDPAAVFEGERAMTMVYHAGPGISCLVEEDEEPPHGVDPGAREAVLIVASALNSSIFREVFPMRKMVVDGSNTSGFQRTMLVSMGGVLHSGGEVGVQSICLEEDAARLIGESGGVREYGLDRLGIPLIEIALEPIEGGPRRARDAALALGRLLRSTGRAARGIGSIRQDVNVSVSGGAVVEVKGVQRLDQLEKVVDFEARRQEGLNMIAEKLRGIWVRGPTASDMVDVTAEMKGTESKAVVKEISGGGRMYAVLLPGLEGILGYSPHEGIRLGKELAELAKSYGMGGIFHSDELPAYGITSDDVEAVGSRLGAAGTDAFIMVMAQQEKAELVVGQLLDRLDRARSGVPSETRRATPDGGTVFLRPRPGPARMYPETDVPPIAISDKELEAAGALVPEPWDEMVAGLCKRHGLNTQLAEQLLDSGYLGIFEKVAGSVPANFAASALCSTITELQRRGLDAGRLEDEMIEEAFGMLAEEKIAKESLGIIFGAIMRGDAGSVAEAIKVSGIGALSDAETEEILDRLIGENLSMIKERGERAAGALMGMAMKELRGRAGGEKVRVLLGEKIRAAQG</sequence>
<dbReference type="SUPFAM" id="SSF55261">
    <property type="entry name" value="GAD domain-like"/>
    <property type="match status" value="1"/>
</dbReference>
<dbReference type="GO" id="GO:0004812">
    <property type="term" value="F:aminoacyl-tRNA ligase activity"/>
    <property type="evidence" value="ECO:0007669"/>
    <property type="project" value="InterPro"/>
</dbReference>
<keyword evidence="9" id="KW-1185">Reference proteome</keyword>
<dbReference type="STRING" id="414004.CENSYa_1967"/>
<dbReference type="AlphaFoldDB" id="A0RZ06"/>
<dbReference type="Pfam" id="PF02938">
    <property type="entry name" value="GAD"/>
    <property type="match status" value="1"/>
</dbReference>
<evidence type="ECO:0000256" key="6">
    <source>
        <dbReference type="HAMAP-Rule" id="MF_00588"/>
    </source>
</evidence>
<dbReference type="GO" id="GO:0070681">
    <property type="term" value="P:glutaminyl-tRNAGln biosynthesis via transamidation"/>
    <property type="evidence" value="ECO:0007669"/>
    <property type="project" value="TreeGrafter"/>
</dbReference>
<dbReference type="InterPro" id="IPR017958">
    <property type="entry name" value="Gln-tRNA_amidoTrfase_suB_CS"/>
</dbReference>
<gene>
    <name evidence="6" type="primary">gatE</name>
    <name evidence="8" type="ordered locus">CENSYa_1967</name>
</gene>
<proteinExistence type="inferred from homology"/>
<dbReference type="InterPro" id="IPR003789">
    <property type="entry name" value="Asn/Gln_tRNA_amidoTrase-B-like"/>
</dbReference>
<dbReference type="PATRIC" id="fig|414004.10.peg.1800"/>
<keyword evidence="1 6" id="KW-0436">Ligase</keyword>
<dbReference type="KEGG" id="csy:CENSYa_1967"/>
<comment type="similarity">
    <text evidence="6">Belongs to the GatB/GatE family. GatE subfamily.</text>
</comment>
<dbReference type="NCBIfam" id="NF003107">
    <property type="entry name" value="PRK04028.1"/>
    <property type="match status" value="1"/>
</dbReference>
<dbReference type="HOGENOM" id="CLU_030702_0_0_2"/>
<comment type="catalytic activity">
    <reaction evidence="5 6">
        <text>L-glutamyl-tRNA(Gln) + L-glutamine + ATP + H2O = L-glutaminyl-tRNA(Gln) + L-glutamate + ADP + phosphate + H(+)</text>
        <dbReference type="Rhea" id="RHEA:17521"/>
        <dbReference type="Rhea" id="RHEA-COMP:9681"/>
        <dbReference type="Rhea" id="RHEA-COMP:9684"/>
        <dbReference type="ChEBI" id="CHEBI:15377"/>
        <dbReference type="ChEBI" id="CHEBI:15378"/>
        <dbReference type="ChEBI" id="CHEBI:29985"/>
        <dbReference type="ChEBI" id="CHEBI:30616"/>
        <dbReference type="ChEBI" id="CHEBI:43474"/>
        <dbReference type="ChEBI" id="CHEBI:58359"/>
        <dbReference type="ChEBI" id="CHEBI:78520"/>
        <dbReference type="ChEBI" id="CHEBI:78521"/>
        <dbReference type="ChEBI" id="CHEBI:456216"/>
    </reaction>
</comment>
<evidence type="ECO:0000256" key="4">
    <source>
        <dbReference type="ARBA" id="ARBA00022917"/>
    </source>
</evidence>
<dbReference type="Pfam" id="PF02934">
    <property type="entry name" value="GatB_N"/>
    <property type="match status" value="1"/>
</dbReference>
<name>A0RZ06_CENSY</name>
<comment type="function">
    <text evidence="6">Allows the formation of correctly charged Gln-tRNA(Gln) through the transamidation of misacylated Glu-tRNA(Gln) in organisms which lack glutaminyl-tRNA synthetase. The reaction takes place in the presence of glutamine and ATP through an activated gamma-phospho-Glu-tRNA(Gln). The GatDE system is specific for glutamate and does not act on aspartate.</text>
</comment>
<dbReference type="InterPro" id="IPR006075">
    <property type="entry name" value="Asn/Gln-tRNA_Trfase_suB/E_cat"/>
</dbReference>
<reference evidence="8 9" key="1">
    <citation type="journal article" date="2006" name="Proc. Natl. Acad. Sci. U.S.A.">
        <title>Genomic analysis of the uncultivated marine crenarchaeote Cenarchaeum symbiosum.</title>
        <authorList>
            <person name="Hallam S.J."/>
            <person name="Konstantinidis K.T."/>
            <person name="Putnam N."/>
            <person name="Schleper C."/>
            <person name="Watanabe Y."/>
            <person name="Sugahara J."/>
            <person name="Preston C."/>
            <person name="de la Torre J."/>
            <person name="Richardson P.M."/>
            <person name="DeLong E.F."/>
        </authorList>
    </citation>
    <scope>NUCLEOTIDE SEQUENCE [LARGE SCALE GENOMIC DNA]</scope>
    <source>
        <strain evidence="9">A</strain>
    </source>
</reference>
<dbReference type="GO" id="GO:0006412">
    <property type="term" value="P:translation"/>
    <property type="evidence" value="ECO:0007669"/>
    <property type="project" value="UniProtKB-UniRule"/>
</dbReference>
<evidence type="ECO:0000256" key="5">
    <source>
        <dbReference type="ARBA" id="ARBA00047913"/>
    </source>
</evidence>
<dbReference type="NCBIfam" id="TIGR00134">
    <property type="entry name" value="gatE_arch"/>
    <property type="match status" value="1"/>
</dbReference>
<evidence type="ECO:0000313" key="9">
    <source>
        <dbReference type="Proteomes" id="UP000000758"/>
    </source>
</evidence>
<dbReference type="GO" id="GO:0050567">
    <property type="term" value="F:glutaminyl-tRNA synthase (glutamine-hydrolyzing) activity"/>
    <property type="evidence" value="ECO:0007669"/>
    <property type="project" value="UniProtKB-UniRule"/>
</dbReference>
<dbReference type="InterPro" id="IPR004414">
    <property type="entry name" value="GatE"/>
</dbReference>
<feature type="domain" description="Asn/Gln amidotransferase" evidence="7">
    <location>
        <begin position="483"/>
        <end position="623"/>
    </location>
</feature>
<evidence type="ECO:0000259" key="7">
    <source>
        <dbReference type="SMART" id="SM00845"/>
    </source>
</evidence>
<dbReference type="Gene3D" id="3.30.1360.30">
    <property type="entry name" value="GAD-like domain"/>
    <property type="match status" value="1"/>
</dbReference>
<dbReference type="EC" id="6.3.5.-" evidence="6"/>
<keyword evidence="2 6" id="KW-0547">Nucleotide-binding</keyword>
<evidence type="ECO:0000256" key="2">
    <source>
        <dbReference type="ARBA" id="ARBA00022741"/>
    </source>
</evidence>
<dbReference type="Pfam" id="PF02637">
    <property type="entry name" value="GatB_Yqey"/>
    <property type="match status" value="1"/>
</dbReference>
<dbReference type="InterPro" id="IPR029351">
    <property type="entry name" value="GAD_dom"/>
</dbReference>
<dbReference type="Gene3D" id="1.10.150.380">
    <property type="entry name" value="GatB domain, N-terminal subdomain"/>
    <property type="match status" value="1"/>
</dbReference>
<dbReference type="InterPro" id="IPR004115">
    <property type="entry name" value="GAD-like_sf"/>
</dbReference>